<dbReference type="EMBL" id="FNLO01000009">
    <property type="protein sequence ID" value="SDV49828.1"/>
    <property type="molecule type" value="Genomic_DNA"/>
</dbReference>
<keyword evidence="2" id="KW-1185">Reference proteome</keyword>
<name>A0A1H2PT63_9BURK</name>
<dbReference type="RefSeq" id="WP_091910376.1">
    <property type="nucleotide sequence ID" value="NZ_FNLO01000009.1"/>
</dbReference>
<sequence>MSNVYSEAIAEAYASVPETAIVFSTLEILNPAFIDDDGNPTSVRVVRDYANLSARLEASAPLNPGQVVEFIACAFEITLPGFEDGQMPQLQITIDNVDRVITQRLMQAIGQSSEIRIIYRPYLASDPLNGPEMDPVISMVLTEVEVDAMQITGTASLDDLQNLNFPSKTYTTERFPGLLR</sequence>
<accession>A0A1H2PT63</accession>
<protein>
    <submittedName>
        <fullName evidence="1">Uncharacterized protein</fullName>
    </submittedName>
</protein>
<proteinExistence type="predicted"/>
<evidence type="ECO:0000313" key="1">
    <source>
        <dbReference type="EMBL" id="SDV49828.1"/>
    </source>
</evidence>
<organism evidence="1 2">
    <name type="scientific">Chitinasiproducens palmae</name>
    <dbReference type="NCBI Taxonomy" id="1770053"/>
    <lineage>
        <taxon>Bacteria</taxon>
        <taxon>Pseudomonadati</taxon>
        <taxon>Pseudomonadota</taxon>
        <taxon>Betaproteobacteria</taxon>
        <taxon>Burkholderiales</taxon>
        <taxon>Burkholderiaceae</taxon>
        <taxon>Chitinasiproducens</taxon>
    </lineage>
</organism>
<dbReference type="AlphaFoldDB" id="A0A1H2PT63"/>
<evidence type="ECO:0000313" key="2">
    <source>
        <dbReference type="Proteomes" id="UP000243719"/>
    </source>
</evidence>
<reference evidence="2" key="1">
    <citation type="submission" date="2016-09" db="EMBL/GenBank/DDBJ databases">
        <authorList>
            <person name="Varghese N."/>
            <person name="Submissions S."/>
        </authorList>
    </citation>
    <scope>NUCLEOTIDE SEQUENCE [LARGE SCALE GENOMIC DNA]</scope>
    <source>
        <strain evidence="2">JS23</strain>
    </source>
</reference>
<dbReference type="Pfam" id="PF08875">
    <property type="entry name" value="DUF1833"/>
    <property type="match status" value="1"/>
</dbReference>
<dbReference type="OrthoDB" id="9131197at2"/>
<gene>
    <name evidence="1" type="ORF">SAMN05216551_109173</name>
</gene>
<dbReference type="Proteomes" id="UP000243719">
    <property type="component" value="Unassembled WGS sequence"/>
</dbReference>
<dbReference type="STRING" id="1770053.SAMN05216551_109173"/>
<dbReference type="InterPro" id="IPR014974">
    <property type="entry name" value="DUF1833"/>
</dbReference>